<gene>
    <name evidence="3" type="ORF">ZBT109_0196</name>
</gene>
<sequence length="100" mass="10381">MKKILVAAVCLAGAFSLGAQACPPGTHPVGGTGPHHKGGTCVANHQKTPARPHHEAKPAKKPHAEAPQHQNKAPAPDRNRAQQQPEQPPVNGPVDQAPGR</sequence>
<evidence type="ECO:0000256" key="1">
    <source>
        <dbReference type="SAM" id="MobiDB-lite"/>
    </source>
</evidence>
<dbReference type="EMBL" id="AP018933">
    <property type="protein sequence ID" value="BBG28994.1"/>
    <property type="molecule type" value="Genomic_DNA"/>
</dbReference>
<feature type="region of interest" description="Disordered" evidence="1">
    <location>
        <begin position="18"/>
        <end position="100"/>
    </location>
</feature>
<organism evidence="3 4">
    <name type="scientific">Zymobacter palmae</name>
    <dbReference type="NCBI Taxonomy" id="33074"/>
    <lineage>
        <taxon>Bacteria</taxon>
        <taxon>Pseudomonadati</taxon>
        <taxon>Pseudomonadota</taxon>
        <taxon>Gammaproteobacteria</taxon>
        <taxon>Oceanospirillales</taxon>
        <taxon>Halomonadaceae</taxon>
        <taxon>Zymobacter group</taxon>
        <taxon>Zymobacter</taxon>
    </lineage>
</organism>
<keyword evidence="4" id="KW-1185">Reference proteome</keyword>
<protein>
    <submittedName>
        <fullName evidence="3">Uncharacterized protein with SCP/PR1 domains</fullName>
    </submittedName>
</protein>
<name>A0A348HBJ2_9GAMM</name>
<dbReference type="Proteomes" id="UP000267342">
    <property type="component" value="Chromosome"/>
</dbReference>
<reference evidence="3 4" key="1">
    <citation type="submission" date="2018-09" db="EMBL/GenBank/DDBJ databases">
        <title>Zymobacter palmae IAM14233 (=T109) whole genome analysis.</title>
        <authorList>
            <person name="Yanase H."/>
        </authorList>
    </citation>
    <scope>NUCLEOTIDE SEQUENCE [LARGE SCALE GENOMIC DNA]</scope>
    <source>
        <strain evidence="3 4">IAM14233</strain>
    </source>
</reference>
<accession>A0A348HBJ2</accession>
<dbReference type="AlphaFoldDB" id="A0A348HBJ2"/>
<evidence type="ECO:0000313" key="4">
    <source>
        <dbReference type="Proteomes" id="UP000267342"/>
    </source>
</evidence>
<dbReference type="RefSeq" id="WP_038278700.1">
    <property type="nucleotide sequence ID" value="NZ_AP018933.1"/>
</dbReference>
<proteinExistence type="predicted"/>
<feature type="signal peptide" evidence="2">
    <location>
        <begin position="1"/>
        <end position="21"/>
    </location>
</feature>
<evidence type="ECO:0000256" key="2">
    <source>
        <dbReference type="SAM" id="SignalP"/>
    </source>
</evidence>
<feature type="compositionally biased region" description="Basic and acidic residues" evidence="1">
    <location>
        <begin position="52"/>
        <end position="66"/>
    </location>
</feature>
<evidence type="ECO:0000313" key="3">
    <source>
        <dbReference type="EMBL" id="BBG28994.1"/>
    </source>
</evidence>
<dbReference type="KEGG" id="zpl:ZBT109_0196"/>
<dbReference type="PROSITE" id="PS51257">
    <property type="entry name" value="PROKAR_LIPOPROTEIN"/>
    <property type="match status" value="1"/>
</dbReference>
<keyword evidence="2" id="KW-0732">Signal</keyword>
<feature type="chain" id="PRO_5017063699" evidence="2">
    <location>
        <begin position="22"/>
        <end position="100"/>
    </location>
</feature>